<gene>
    <name evidence="1" type="ORF">METZ01_LOCUS196661</name>
</gene>
<accession>A0A382E1S5</accession>
<name>A0A382E1S5_9ZZZZ</name>
<feature type="non-terminal residue" evidence="1">
    <location>
        <position position="448"/>
    </location>
</feature>
<sequence>MRKKARKNLLTLVGMISEPYREEEIFSAFEDAAPIEWGGNSSIGDEDFKPCKMVVIGKDLDWTKSESGTYSLNIDEASDSPSRIVLEGGLNPLGAVLLCQVRKNEPGTLTLRSVRKYEEELLEEEITLATEDLEGRAAGIINRLVTDYPTWTHITDITHEFASEMKIDRSISISGALRHLGLGESMFDFIEQECEGVLWQGSQVCKNRSLTSPGDIDDFEEGMEFGIYWVKKGGLLVPEDPLVAVGLITNLYNIVIDHGEEYWYSKKNGQVKVKEWRRAVYEAFYEYKEEGEIFHKCNYLFHRMRFTLGEHRMAVFDNEIGPVVLPVGYILHLRKKKPVKWKPLDDYLTSVVAELGVKGDSGTDLIRAVSPLELSPEDKSKWEDIPFLQPSLWDWIVGELVEQGSLMSTFREWKTNSIGELNSVVRNIKSDSGWFLNRPLRDKIYSLA</sequence>
<proteinExistence type="predicted"/>
<protein>
    <submittedName>
        <fullName evidence="1">Uncharacterized protein</fullName>
    </submittedName>
</protein>
<dbReference type="AlphaFoldDB" id="A0A382E1S5"/>
<reference evidence="1" key="1">
    <citation type="submission" date="2018-05" db="EMBL/GenBank/DDBJ databases">
        <authorList>
            <person name="Lanie J.A."/>
            <person name="Ng W.-L."/>
            <person name="Kazmierczak K.M."/>
            <person name="Andrzejewski T.M."/>
            <person name="Davidsen T.M."/>
            <person name="Wayne K.J."/>
            <person name="Tettelin H."/>
            <person name="Glass J.I."/>
            <person name="Rusch D."/>
            <person name="Podicherti R."/>
            <person name="Tsui H.-C.T."/>
            <person name="Winkler M.E."/>
        </authorList>
    </citation>
    <scope>NUCLEOTIDE SEQUENCE</scope>
</reference>
<evidence type="ECO:0000313" key="1">
    <source>
        <dbReference type="EMBL" id="SVB43807.1"/>
    </source>
</evidence>
<organism evidence="1">
    <name type="scientific">marine metagenome</name>
    <dbReference type="NCBI Taxonomy" id="408172"/>
    <lineage>
        <taxon>unclassified sequences</taxon>
        <taxon>metagenomes</taxon>
        <taxon>ecological metagenomes</taxon>
    </lineage>
</organism>
<dbReference type="EMBL" id="UINC01041903">
    <property type="protein sequence ID" value="SVB43807.1"/>
    <property type="molecule type" value="Genomic_DNA"/>
</dbReference>